<evidence type="ECO:0000313" key="2">
    <source>
        <dbReference type="EMBL" id="NML61857.1"/>
    </source>
</evidence>
<feature type="region of interest" description="Disordered" evidence="1">
    <location>
        <begin position="1"/>
        <end position="31"/>
    </location>
</feature>
<sequence length="116" mass="12401">MGISSDSASHTHARANRKASHEQANRQRNLQPLFRQAVAQMDEFTQQNAALVEESAAAAGSLQEQAAAMVKSVSIFTLHQDAGGPATAAYAPDTRRVRSSAAFSDHGRPFKALPAR</sequence>
<evidence type="ECO:0008006" key="4">
    <source>
        <dbReference type="Google" id="ProtNLM"/>
    </source>
</evidence>
<feature type="compositionally biased region" description="Polar residues" evidence="1">
    <location>
        <begin position="1"/>
        <end position="10"/>
    </location>
</feature>
<evidence type="ECO:0000313" key="3">
    <source>
        <dbReference type="Proteomes" id="UP000583752"/>
    </source>
</evidence>
<gene>
    <name evidence="2" type="ORF">HHL21_12375</name>
</gene>
<dbReference type="EMBL" id="JABBGG010000006">
    <property type="protein sequence ID" value="NML61857.1"/>
    <property type="molecule type" value="Genomic_DNA"/>
</dbReference>
<dbReference type="RefSeq" id="WP_169465844.1">
    <property type="nucleotide sequence ID" value="NZ_JABBGG010000006.1"/>
</dbReference>
<proteinExistence type="predicted"/>
<comment type="caution">
    <text evidence="2">The sequence shown here is derived from an EMBL/GenBank/DDBJ whole genome shotgun (WGS) entry which is preliminary data.</text>
</comment>
<organism evidence="2 3">
    <name type="scientific">Massilia polaris</name>
    <dbReference type="NCBI Taxonomy" id="2728846"/>
    <lineage>
        <taxon>Bacteria</taxon>
        <taxon>Pseudomonadati</taxon>
        <taxon>Pseudomonadota</taxon>
        <taxon>Betaproteobacteria</taxon>
        <taxon>Burkholderiales</taxon>
        <taxon>Oxalobacteraceae</taxon>
        <taxon>Telluria group</taxon>
        <taxon>Massilia</taxon>
    </lineage>
</organism>
<dbReference type="Proteomes" id="UP000583752">
    <property type="component" value="Unassembled WGS sequence"/>
</dbReference>
<dbReference type="SUPFAM" id="SSF58104">
    <property type="entry name" value="Methyl-accepting chemotaxis protein (MCP) signaling domain"/>
    <property type="match status" value="1"/>
</dbReference>
<dbReference type="AlphaFoldDB" id="A0A848HLD2"/>
<evidence type="ECO:0000256" key="1">
    <source>
        <dbReference type="SAM" id="MobiDB-lite"/>
    </source>
</evidence>
<reference evidence="2 3" key="1">
    <citation type="submission" date="2020-04" db="EMBL/GenBank/DDBJ databases">
        <title>Massilia sp. RP-1-19 isolated from soil.</title>
        <authorList>
            <person name="Dahal R.H."/>
        </authorList>
    </citation>
    <scope>NUCLEOTIDE SEQUENCE [LARGE SCALE GENOMIC DNA]</scope>
    <source>
        <strain evidence="2 3">RP-1-19</strain>
    </source>
</reference>
<accession>A0A848HLD2</accession>
<keyword evidence="3" id="KW-1185">Reference proteome</keyword>
<protein>
    <recommendedName>
        <fullName evidence="4">Methyl-accepting chemotaxis protein</fullName>
    </recommendedName>
</protein>
<name>A0A848HLD2_9BURK</name>